<feature type="compositionally biased region" description="Low complexity" evidence="1">
    <location>
        <begin position="15"/>
        <end position="41"/>
    </location>
</feature>
<feature type="region of interest" description="Disordered" evidence="1">
    <location>
        <begin position="1"/>
        <end position="56"/>
    </location>
</feature>
<name>A0A914CN75_9BILA</name>
<protein>
    <submittedName>
        <fullName evidence="3">Uncharacterized protein</fullName>
    </submittedName>
</protein>
<reference evidence="3" key="1">
    <citation type="submission" date="2022-11" db="UniProtKB">
        <authorList>
            <consortium name="WormBaseParasite"/>
        </authorList>
    </citation>
    <scope>IDENTIFICATION</scope>
</reference>
<evidence type="ECO:0000256" key="1">
    <source>
        <dbReference type="SAM" id="MobiDB-lite"/>
    </source>
</evidence>
<dbReference type="WBParaSite" id="ACRNAN_scaffold12673.g18747.t1">
    <property type="protein sequence ID" value="ACRNAN_scaffold12673.g18747.t1"/>
    <property type="gene ID" value="ACRNAN_scaffold12673.g18747"/>
</dbReference>
<dbReference type="AlphaFoldDB" id="A0A914CN75"/>
<evidence type="ECO:0000313" key="3">
    <source>
        <dbReference type="WBParaSite" id="ACRNAN_scaffold12673.g18747.t1"/>
    </source>
</evidence>
<keyword evidence="2" id="KW-1185">Reference proteome</keyword>
<feature type="compositionally biased region" description="Polar residues" evidence="1">
    <location>
        <begin position="42"/>
        <end position="56"/>
    </location>
</feature>
<proteinExistence type="predicted"/>
<dbReference type="Proteomes" id="UP000887540">
    <property type="component" value="Unplaced"/>
</dbReference>
<organism evidence="2 3">
    <name type="scientific">Acrobeloides nanus</name>
    <dbReference type="NCBI Taxonomy" id="290746"/>
    <lineage>
        <taxon>Eukaryota</taxon>
        <taxon>Metazoa</taxon>
        <taxon>Ecdysozoa</taxon>
        <taxon>Nematoda</taxon>
        <taxon>Chromadorea</taxon>
        <taxon>Rhabditida</taxon>
        <taxon>Tylenchina</taxon>
        <taxon>Cephalobomorpha</taxon>
        <taxon>Cephaloboidea</taxon>
        <taxon>Cephalobidae</taxon>
        <taxon>Acrobeloides</taxon>
    </lineage>
</organism>
<evidence type="ECO:0000313" key="2">
    <source>
        <dbReference type="Proteomes" id="UP000887540"/>
    </source>
</evidence>
<sequence length="84" mass="9772">MPYQQMATGVPQHVQATQQKQNYQQQRSQGYQQQDPSQYLQPTSRIQQQDQQTAWNDPVSTMSRIFSNLGNLGRRIGEGFNQDR</sequence>
<accession>A0A914CN75</accession>